<evidence type="ECO:0000313" key="2">
    <source>
        <dbReference type="Proteomes" id="UP001296104"/>
    </source>
</evidence>
<keyword evidence="2" id="KW-1185">Reference proteome</keyword>
<accession>A0AAI9EE25</accession>
<sequence>MAPVPIALCGKHADMADAFISGMLPEFEVVHVCHSAPVAISELRALLRGERTEPASGRGTNFKTAEAAKAPKAIFVGGGFAPSELDEMRSVEELQRVPWLYPSAARRAAGEQARGNLAPPPMDIILGRAKGAMKEKGLLDAPDGHGSGILWEY</sequence>
<organism evidence="1 2">
    <name type="scientific">Lecanosticta acicola</name>
    <dbReference type="NCBI Taxonomy" id="111012"/>
    <lineage>
        <taxon>Eukaryota</taxon>
        <taxon>Fungi</taxon>
        <taxon>Dikarya</taxon>
        <taxon>Ascomycota</taxon>
        <taxon>Pezizomycotina</taxon>
        <taxon>Dothideomycetes</taxon>
        <taxon>Dothideomycetidae</taxon>
        <taxon>Mycosphaerellales</taxon>
        <taxon>Mycosphaerellaceae</taxon>
        <taxon>Lecanosticta</taxon>
    </lineage>
</organism>
<dbReference type="EMBL" id="CAVMBE010000069">
    <property type="protein sequence ID" value="CAK4032739.1"/>
    <property type="molecule type" value="Genomic_DNA"/>
</dbReference>
<name>A0AAI9EE25_9PEZI</name>
<dbReference type="Proteomes" id="UP001296104">
    <property type="component" value="Unassembled WGS sequence"/>
</dbReference>
<protein>
    <submittedName>
        <fullName evidence="1">Uncharacterized protein</fullName>
    </submittedName>
</protein>
<proteinExistence type="predicted"/>
<dbReference type="AlphaFoldDB" id="A0AAI9EE25"/>
<gene>
    <name evidence="1" type="ORF">LECACI_7A007897</name>
</gene>
<evidence type="ECO:0000313" key="1">
    <source>
        <dbReference type="EMBL" id="CAK4032739.1"/>
    </source>
</evidence>
<reference evidence="1" key="1">
    <citation type="submission" date="2023-11" db="EMBL/GenBank/DDBJ databases">
        <authorList>
            <person name="Alioto T."/>
            <person name="Alioto T."/>
            <person name="Gomez Garrido J."/>
        </authorList>
    </citation>
    <scope>NUCLEOTIDE SEQUENCE</scope>
</reference>
<comment type="caution">
    <text evidence="1">The sequence shown here is derived from an EMBL/GenBank/DDBJ whole genome shotgun (WGS) entry which is preliminary data.</text>
</comment>